<evidence type="ECO:0000313" key="6">
    <source>
        <dbReference type="EMBL" id="MFC3147186.1"/>
    </source>
</evidence>
<evidence type="ECO:0000256" key="3">
    <source>
        <dbReference type="ARBA" id="ARBA00022842"/>
    </source>
</evidence>
<dbReference type="PROSITE" id="PS00893">
    <property type="entry name" value="NUDIX_BOX"/>
    <property type="match status" value="1"/>
</dbReference>
<evidence type="ECO:0000256" key="4">
    <source>
        <dbReference type="RuleBase" id="RU003476"/>
    </source>
</evidence>
<reference evidence="7" key="1">
    <citation type="journal article" date="2019" name="Int. J. Syst. Evol. Microbiol.">
        <title>The Global Catalogue of Microorganisms (GCM) 10K type strain sequencing project: providing services to taxonomists for standard genome sequencing and annotation.</title>
        <authorList>
            <consortium name="The Broad Institute Genomics Platform"/>
            <consortium name="The Broad Institute Genome Sequencing Center for Infectious Disease"/>
            <person name="Wu L."/>
            <person name="Ma J."/>
        </authorList>
    </citation>
    <scope>NUCLEOTIDE SEQUENCE [LARGE SCALE GENOMIC DNA]</scope>
    <source>
        <strain evidence="7">KCTC 52168</strain>
    </source>
</reference>
<dbReference type="InterPro" id="IPR020476">
    <property type="entry name" value="Nudix_hydrolase"/>
</dbReference>
<dbReference type="PANTHER" id="PTHR43222:SF2">
    <property type="entry name" value="NUDIX HYDROLASE 23, CHLOROPLASTIC"/>
    <property type="match status" value="1"/>
</dbReference>
<dbReference type="InterPro" id="IPR015797">
    <property type="entry name" value="NUDIX_hydrolase-like_dom_sf"/>
</dbReference>
<protein>
    <submittedName>
        <fullName evidence="6">NUDIX hydrolase</fullName>
        <ecNumber evidence="6">3.6.-.-</ecNumber>
    </submittedName>
</protein>
<dbReference type="Proteomes" id="UP001595556">
    <property type="component" value="Unassembled WGS sequence"/>
</dbReference>
<evidence type="ECO:0000259" key="5">
    <source>
        <dbReference type="PROSITE" id="PS51462"/>
    </source>
</evidence>
<name>A0ABV7H3L5_9BURK</name>
<dbReference type="EC" id="3.6.-.-" evidence="6"/>
<evidence type="ECO:0000256" key="2">
    <source>
        <dbReference type="ARBA" id="ARBA00022801"/>
    </source>
</evidence>
<feature type="domain" description="Nudix hydrolase" evidence="5">
    <location>
        <begin position="36"/>
        <end position="159"/>
    </location>
</feature>
<dbReference type="GO" id="GO:0016787">
    <property type="term" value="F:hydrolase activity"/>
    <property type="evidence" value="ECO:0007669"/>
    <property type="project" value="UniProtKB-KW"/>
</dbReference>
<evidence type="ECO:0000256" key="1">
    <source>
        <dbReference type="ARBA" id="ARBA00001946"/>
    </source>
</evidence>
<dbReference type="PROSITE" id="PS51462">
    <property type="entry name" value="NUDIX"/>
    <property type="match status" value="1"/>
</dbReference>
<comment type="similarity">
    <text evidence="4">Belongs to the Nudix hydrolase family.</text>
</comment>
<dbReference type="PRINTS" id="PR00502">
    <property type="entry name" value="NUDIXFAMILY"/>
</dbReference>
<accession>A0ABV7H3L5</accession>
<dbReference type="InterPro" id="IPR029401">
    <property type="entry name" value="Nudix_N"/>
</dbReference>
<dbReference type="Pfam" id="PF00293">
    <property type="entry name" value="NUDIX"/>
    <property type="match status" value="1"/>
</dbReference>
<organism evidence="6 7">
    <name type="scientific">Piscinibacterium candidicorallinum</name>
    <dbReference type="NCBI Taxonomy" id="1793872"/>
    <lineage>
        <taxon>Bacteria</taxon>
        <taxon>Pseudomonadati</taxon>
        <taxon>Pseudomonadota</taxon>
        <taxon>Betaproteobacteria</taxon>
        <taxon>Burkholderiales</taxon>
        <taxon>Piscinibacterium</taxon>
    </lineage>
</organism>
<sequence length="184" mass="20215">MKFCSNCAHPLTLRVPEGDNRPRAICDACGTIHYVNPRIVVGTLPVQDGRILLCRRAIEPRSGLWTLPAGFLECGESVAQGAARETEEEAGINIELGPLFSVIDVPFVSQVHIFYLATMKGSRMQPGEETLEAALFAPENIPWDQIAFRTVALSLRRYLDDPAGVMQQAGPYTAVVDRPTGQHR</sequence>
<gene>
    <name evidence="6" type="ORF">ACFOEN_05970</name>
</gene>
<dbReference type="Pfam" id="PF14803">
    <property type="entry name" value="Zn_ribbon_Nudix"/>
    <property type="match status" value="1"/>
</dbReference>
<comment type="cofactor">
    <cofactor evidence="1">
        <name>Mg(2+)</name>
        <dbReference type="ChEBI" id="CHEBI:18420"/>
    </cofactor>
</comment>
<dbReference type="RefSeq" id="WP_377301991.1">
    <property type="nucleotide sequence ID" value="NZ_CP180191.1"/>
</dbReference>
<evidence type="ECO:0000313" key="7">
    <source>
        <dbReference type="Proteomes" id="UP001595556"/>
    </source>
</evidence>
<dbReference type="EMBL" id="JBHRTI010000003">
    <property type="protein sequence ID" value="MFC3147186.1"/>
    <property type="molecule type" value="Genomic_DNA"/>
</dbReference>
<keyword evidence="2 4" id="KW-0378">Hydrolase</keyword>
<dbReference type="InterPro" id="IPR020084">
    <property type="entry name" value="NUDIX_hydrolase_CS"/>
</dbReference>
<keyword evidence="3" id="KW-0460">Magnesium</keyword>
<dbReference type="PANTHER" id="PTHR43222">
    <property type="entry name" value="NUDIX HYDROLASE 23"/>
    <property type="match status" value="1"/>
</dbReference>
<dbReference type="Gene3D" id="3.90.79.10">
    <property type="entry name" value="Nucleoside Triphosphate Pyrophosphohydrolase"/>
    <property type="match status" value="1"/>
</dbReference>
<dbReference type="InterPro" id="IPR000086">
    <property type="entry name" value="NUDIX_hydrolase_dom"/>
</dbReference>
<comment type="caution">
    <text evidence="6">The sequence shown here is derived from an EMBL/GenBank/DDBJ whole genome shotgun (WGS) entry which is preliminary data.</text>
</comment>
<dbReference type="CDD" id="cd04511">
    <property type="entry name" value="NUDIX_Hydrolase"/>
    <property type="match status" value="1"/>
</dbReference>
<dbReference type="Gene3D" id="2.20.70.10">
    <property type="match status" value="1"/>
</dbReference>
<dbReference type="SUPFAM" id="SSF55811">
    <property type="entry name" value="Nudix"/>
    <property type="match status" value="1"/>
</dbReference>
<proteinExistence type="inferred from homology"/>
<keyword evidence="7" id="KW-1185">Reference proteome</keyword>